<reference evidence="2 3" key="1">
    <citation type="submission" date="2019-08" db="EMBL/GenBank/DDBJ databases">
        <title>The genome of the soybean aphid Biotype 1, its phylome, world population structure and adaptation to the North American continent.</title>
        <authorList>
            <person name="Giordano R."/>
            <person name="Donthu R.K."/>
            <person name="Hernandez A.G."/>
            <person name="Wright C.L."/>
            <person name="Zimin A.V."/>
        </authorList>
    </citation>
    <scope>NUCLEOTIDE SEQUENCE [LARGE SCALE GENOMIC DNA]</scope>
    <source>
        <tissue evidence="2">Whole aphids</tissue>
    </source>
</reference>
<dbReference type="EMBL" id="VYZN01000003">
    <property type="protein sequence ID" value="KAE9544072.1"/>
    <property type="molecule type" value="Genomic_DNA"/>
</dbReference>
<proteinExistence type="predicted"/>
<organism evidence="2 3">
    <name type="scientific">Aphis glycines</name>
    <name type="common">Soybean aphid</name>
    <dbReference type="NCBI Taxonomy" id="307491"/>
    <lineage>
        <taxon>Eukaryota</taxon>
        <taxon>Metazoa</taxon>
        <taxon>Ecdysozoa</taxon>
        <taxon>Arthropoda</taxon>
        <taxon>Hexapoda</taxon>
        <taxon>Insecta</taxon>
        <taxon>Pterygota</taxon>
        <taxon>Neoptera</taxon>
        <taxon>Paraneoptera</taxon>
        <taxon>Hemiptera</taxon>
        <taxon>Sternorrhyncha</taxon>
        <taxon>Aphidomorpha</taxon>
        <taxon>Aphidoidea</taxon>
        <taxon>Aphididae</taxon>
        <taxon>Aphidini</taxon>
        <taxon>Aphis</taxon>
        <taxon>Aphis</taxon>
    </lineage>
</organism>
<evidence type="ECO:0000256" key="1">
    <source>
        <dbReference type="SAM" id="Coils"/>
    </source>
</evidence>
<dbReference type="PANTHER" id="PTHR33568:SF3">
    <property type="entry name" value="DNA-DIRECTED DNA POLYMERASE"/>
    <property type="match status" value="1"/>
</dbReference>
<keyword evidence="1" id="KW-0175">Coiled coil</keyword>
<comment type="caution">
    <text evidence="2">The sequence shown here is derived from an EMBL/GenBank/DDBJ whole genome shotgun (WGS) entry which is preliminary data.</text>
</comment>
<keyword evidence="3" id="KW-1185">Reference proteome</keyword>
<dbReference type="Proteomes" id="UP000475862">
    <property type="component" value="Unassembled WGS sequence"/>
</dbReference>
<dbReference type="PANTHER" id="PTHR33568">
    <property type="entry name" value="DNA POLYMERASE"/>
    <property type="match status" value="1"/>
</dbReference>
<name>A0A6G0U713_APHGL</name>
<dbReference type="OrthoDB" id="10514643at2759"/>
<evidence type="ECO:0000313" key="2">
    <source>
        <dbReference type="EMBL" id="KAE9544072.1"/>
    </source>
</evidence>
<feature type="coiled-coil region" evidence="1">
    <location>
        <begin position="270"/>
        <end position="297"/>
    </location>
</feature>
<sequence length="312" mass="37125">MFSTDNAATTNDTFCKWALSKDMKRTTYITHYSKSYVTYFIIQYILKHMPTVKYKTIRNGTKIMILKIKEGGLNIKFIDSHNFIHSKLSDFPKTSKKRILSTFFQYSITSKLYRTFTKQIVLRLKKYFESNWYGFIECKIFPLTKLYHPVLPIKSKKIVFTLFNQYHLVSIPWKNDYQTVNDYILVVKKCSGNRFGYRKYKRKSFKDRVQWYMLDEWTDELGPSVHIIDWVSTSPKSIAHTDNENRTKTKINGFTLSYENVQKLNLDSMKKIMNDEIREVELQFQQITREILKLRNLSTTTQKIEKSGSGER</sequence>
<accession>A0A6G0U713</accession>
<evidence type="ECO:0000313" key="3">
    <source>
        <dbReference type="Proteomes" id="UP000475862"/>
    </source>
</evidence>
<gene>
    <name evidence="2" type="ORF">AGLY_001761</name>
</gene>
<dbReference type="AlphaFoldDB" id="A0A6G0U713"/>
<protein>
    <submittedName>
        <fullName evidence="2">Uncharacterized protein</fullName>
    </submittedName>
</protein>